<name>A0A927MQG2_9ACTN</name>
<dbReference type="RefSeq" id="WP_202896125.1">
    <property type="nucleotide sequence ID" value="NZ_BAABJL010000123.1"/>
</dbReference>
<dbReference type="EMBL" id="JADBEM010000001">
    <property type="protein sequence ID" value="MBE1604199.1"/>
    <property type="molecule type" value="Genomic_DNA"/>
</dbReference>
<accession>A0A927MQG2</accession>
<dbReference type="AlphaFoldDB" id="A0A927MQG2"/>
<comment type="caution">
    <text evidence="1">The sequence shown here is derived from an EMBL/GenBank/DDBJ whole genome shotgun (WGS) entry which is preliminary data.</text>
</comment>
<sequence length="68" mass="7666">MTEEVGVITGELELRTVCTEDGSVRTLVRYAEALDWYTVRGADARLHDPRDHEALHSTLVNVLHRPHG</sequence>
<organism evidence="1 2">
    <name type="scientific">Actinopolymorpha pittospori</name>
    <dbReference type="NCBI Taxonomy" id="648752"/>
    <lineage>
        <taxon>Bacteria</taxon>
        <taxon>Bacillati</taxon>
        <taxon>Actinomycetota</taxon>
        <taxon>Actinomycetes</taxon>
        <taxon>Propionibacteriales</taxon>
        <taxon>Actinopolymorphaceae</taxon>
        <taxon>Actinopolymorpha</taxon>
    </lineage>
</organism>
<evidence type="ECO:0000313" key="1">
    <source>
        <dbReference type="EMBL" id="MBE1604199.1"/>
    </source>
</evidence>
<gene>
    <name evidence="1" type="ORF">HEB94_001047</name>
</gene>
<keyword evidence="2" id="KW-1185">Reference proteome</keyword>
<reference evidence="1" key="1">
    <citation type="submission" date="2020-10" db="EMBL/GenBank/DDBJ databases">
        <title>Sequencing the genomes of 1000 actinobacteria strains.</title>
        <authorList>
            <person name="Klenk H.-P."/>
        </authorList>
    </citation>
    <scope>NUCLEOTIDE SEQUENCE</scope>
    <source>
        <strain evidence="1">DSM 45354</strain>
    </source>
</reference>
<proteinExistence type="predicted"/>
<protein>
    <submittedName>
        <fullName evidence="1">Uncharacterized protein</fullName>
    </submittedName>
</protein>
<dbReference type="Proteomes" id="UP000638648">
    <property type="component" value="Unassembled WGS sequence"/>
</dbReference>
<evidence type="ECO:0000313" key="2">
    <source>
        <dbReference type="Proteomes" id="UP000638648"/>
    </source>
</evidence>